<dbReference type="AlphaFoldDB" id="A0A1F6D7W1"/>
<dbReference type="GO" id="GO:0046872">
    <property type="term" value="F:metal ion binding"/>
    <property type="evidence" value="ECO:0007669"/>
    <property type="project" value="UniProtKB-KW"/>
</dbReference>
<keyword evidence="2" id="KW-0819">tRNA processing</keyword>
<sequence length="133" mass="15072">MSYSFHEHTADVRMHVESKSFPALFRQSLLGVFEFLRPIALPPKVEHTIDVRSPDSSALLVDFLNEALSQALANKETYDSVQFLSLHSGALRAKLRGHRISSFGEDIKAITYHEAKVQQDEKGVWHAHIVFDI</sequence>
<feature type="domain" description="Archease" evidence="5">
    <location>
        <begin position="3"/>
        <end position="133"/>
    </location>
</feature>
<organism evidence="6 7">
    <name type="scientific">Candidatus Kaiserbacteria bacterium RIFCSPHIGHO2_01_FULL_55_17</name>
    <dbReference type="NCBI Taxonomy" id="1798484"/>
    <lineage>
        <taxon>Bacteria</taxon>
        <taxon>Candidatus Kaiseribacteriota</taxon>
    </lineage>
</organism>
<dbReference type="Gene3D" id="3.55.10.10">
    <property type="entry name" value="Archease domain"/>
    <property type="match status" value="1"/>
</dbReference>
<evidence type="ECO:0000313" key="7">
    <source>
        <dbReference type="Proteomes" id="UP000177958"/>
    </source>
</evidence>
<dbReference type="Proteomes" id="UP000177958">
    <property type="component" value="Unassembled WGS sequence"/>
</dbReference>
<evidence type="ECO:0000259" key="5">
    <source>
        <dbReference type="Pfam" id="PF01951"/>
    </source>
</evidence>
<dbReference type="InterPro" id="IPR036820">
    <property type="entry name" value="Archease_dom_sf"/>
</dbReference>
<keyword evidence="4" id="KW-0106">Calcium</keyword>
<comment type="caution">
    <text evidence="6">The sequence shown here is derived from an EMBL/GenBank/DDBJ whole genome shotgun (WGS) entry which is preliminary data.</text>
</comment>
<name>A0A1F6D7W1_9BACT</name>
<dbReference type="EMBL" id="MFKX01000026">
    <property type="protein sequence ID" value="OGG57451.1"/>
    <property type="molecule type" value="Genomic_DNA"/>
</dbReference>
<comment type="similarity">
    <text evidence="1">Belongs to the archease family.</text>
</comment>
<dbReference type="PANTHER" id="PTHR12682:SF11">
    <property type="entry name" value="PROTEIN ARCHEASE"/>
    <property type="match status" value="1"/>
</dbReference>
<evidence type="ECO:0000256" key="1">
    <source>
        <dbReference type="ARBA" id="ARBA00007963"/>
    </source>
</evidence>
<evidence type="ECO:0000313" key="6">
    <source>
        <dbReference type="EMBL" id="OGG57451.1"/>
    </source>
</evidence>
<dbReference type="Pfam" id="PF01951">
    <property type="entry name" value="Archease"/>
    <property type="match status" value="1"/>
</dbReference>
<protein>
    <recommendedName>
        <fullName evidence="5">Archease domain-containing protein</fullName>
    </recommendedName>
</protein>
<evidence type="ECO:0000256" key="2">
    <source>
        <dbReference type="ARBA" id="ARBA00022694"/>
    </source>
</evidence>
<reference evidence="6 7" key="1">
    <citation type="journal article" date="2016" name="Nat. Commun.">
        <title>Thousands of microbial genomes shed light on interconnected biogeochemical processes in an aquifer system.</title>
        <authorList>
            <person name="Anantharaman K."/>
            <person name="Brown C.T."/>
            <person name="Hug L.A."/>
            <person name="Sharon I."/>
            <person name="Castelle C.J."/>
            <person name="Probst A.J."/>
            <person name="Thomas B.C."/>
            <person name="Singh A."/>
            <person name="Wilkins M.J."/>
            <person name="Karaoz U."/>
            <person name="Brodie E.L."/>
            <person name="Williams K.H."/>
            <person name="Hubbard S.S."/>
            <person name="Banfield J.F."/>
        </authorList>
    </citation>
    <scope>NUCLEOTIDE SEQUENCE [LARGE SCALE GENOMIC DNA]</scope>
</reference>
<dbReference type="InterPro" id="IPR002804">
    <property type="entry name" value="Archease"/>
</dbReference>
<dbReference type="PANTHER" id="PTHR12682">
    <property type="entry name" value="ARCHEASE"/>
    <property type="match status" value="1"/>
</dbReference>
<dbReference type="GO" id="GO:0008033">
    <property type="term" value="P:tRNA processing"/>
    <property type="evidence" value="ECO:0007669"/>
    <property type="project" value="UniProtKB-KW"/>
</dbReference>
<dbReference type="InterPro" id="IPR023572">
    <property type="entry name" value="Archease_dom"/>
</dbReference>
<accession>A0A1F6D7W1</accession>
<dbReference type="SUPFAM" id="SSF69819">
    <property type="entry name" value="MTH1598-like"/>
    <property type="match status" value="1"/>
</dbReference>
<gene>
    <name evidence="6" type="ORF">A2853_03750</name>
</gene>
<evidence type="ECO:0000256" key="3">
    <source>
        <dbReference type="ARBA" id="ARBA00022723"/>
    </source>
</evidence>
<keyword evidence="3" id="KW-0479">Metal-binding</keyword>
<evidence type="ECO:0000256" key="4">
    <source>
        <dbReference type="ARBA" id="ARBA00022837"/>
    </source>
</evidence>
<proteinExistence type="inferred from homology"/>